<feature type="compositionally biased region" description="Basic and acidic residues" evidence="1">
    <location>
        <begin position="771"/>
        <end position="780"/>
    </location>
</feature>
<sequence>MAINVVMTEKSQYEQMYHKAKDGWEKKDLKLTKLESKLIEAECAVTELESSASQQIHGLAKQKQKSNWKKKEEMKACKKGLSQESLWLAASIFNETAKTKMEFEKDKEWLQHIQKLLEAQFPFASYLMDAVLEKLNGKKKLLEEYSSLMKHTKLKIFMDFNANKIMTTKIKEDKSIKICGNHVLLLFSNSSKMHLNIISTKPLIQLREKSFRRPKISENYPHCLCFHIAKHLLVQFDINKQKWKYQSTIFRDKNFLSRCCLIQPLDGKLSQKMDSVLGSLQDLSYFEQSPPAPGSRSCESRLLTATHCNHQATEVMAHIQHQPRKAKQEIGLETRIPGISLLTSTHQALLRCFSLSSALIPCSFLAPALLPISDFPSLHSYDYTAEKLMNVCRWKNEMPWSLPHERDSMVCQFKGKINSDNSLNILPIKFPALEEVFSGASSGEKWPQRHNASQITNFCVFRSHVFSRAIKGQDLSYFVHVKDLVKSLVIGYDTEAICRSWANSFMKRNGKIKDGIQMKENLTCKLESKTAVKRNQHKSVTMHQNNKICRERTIIKEQREKYSKKIVSSIDQEVVEGEFRAECQSYILINVLSEDCTPESLKSSFRRSFKSAGKDIPLYLMSRLAYLEKEAFCRNFLIGIEKVHAWWFKYHTQDCERTEKRDNSMWKKNAWFSNNRWKCRAKDWNLSEKILCSDRNLLPAFMMLCLAYNAEEAPGTLPISPCPAFLSPELLLLSEEMEIQGREPGTFYAHINTGACTVAGLENRYSRREKKKEEEKKWEQKQTQQPHQQAGTGKI</sequence>
<dbReference type="EMBL" id="JADDUC010000194">
    <property type="protein sequence ID" value="KAG0115868.1"/>
    <property type="molecule type" value="Genomic_DNA"/>
</dbReference>
<protein>
    <submittedName>
        <fullName evidence="2">Uncharacterized protein</fullName>
    </submittedName>
</protein>
<feature type="compositionally biased region" description="Polar residues" evidence="1">
    <location>
        <begin position="786"/>
        <end position="795"/>
    </location>
</feature>
<comment type="caution">
    <text evidence="2">The sequence shown here is derived from an EMBL/GenBank/DDBJ whole genome shotgun (WGS) entry which is preliminary data.</text>
</comment>
<evidence type="ECO:0000313" key="2">
    <source>
        <dbReference type="EMBL" id="KAG0115868.1"/>
    </source>
</evidence>
<gene>
    <name evidence="3" type="ORF">IHE44_0011394</name>
    <name evidence="2" type="ORF">IHE44_005005</name>
</gene>
<dbReference type="EMBL" id="JADDUC020000004">
    <property type="protein sequence ID" value="KAI1239954.1"/>
    <property type="molecule type" value="Genomic_DNA"/>
</dbReference>
<proteinExistence type="predicted"/>
<evidence type="ECO:0000313" key="3">
    <source>
        <dbReference type="EMBL" id="KAI1239954.1"/>
    </source>
</evidence>
<dbReference type="PANTHER" id="PTHR18957">
    <property type="entry name" value="CENTLEIN"/>
    <property type="match status" value="1"/>
</dbReference>
<dbReference type="GO" id="GO:0005813">
    <property type="term" value="C:centrosome"/>
    <property type="evidence" value="ECO:0007669"/>
    <property type="project" value="TreeGrafter"/>
</dbReference>
<evidence type="ECO:0000313" key="4">
    <source>
        <dbReference type="Proteomes" id="UP000618051"/>
    </source>
</evidence>
<feature type="region of interest" description="Disordered" evidence="1">
    <location>
        <begin position="766"/>
        <end position="795"/>
    </location>
</feature>
<name>A0A835NIU9_9PASS</name>
<keyword evidence="4" id="KW-1185">Reference proteome</keyword>
<dbReference type="Proteomes" id="UP000618051">
    <property type="component" value="Unassembled WGS sequence"/>
</dbReference>
<reference evidence="3 4" key="2">
    <citation type="journal article" date="2021" name="J. Hered.">
        <title>Feather Gene Expression Elucidates the Developmental Basis of Plumage Iridescence in African Starlings.</title>
        <authorList>
            <person name="Rubenstein D.R."/>
            <person name="Corvelo A."/>
            <person name="MacManes M.D."/>
            <person name="Maia R."/>
            <person name="Narzisi G."/>
            <person name="Rousaki A."/>
            <person name="Vandenabeele P."/>
            <person name="Shawkey M.D."/>
            <person name="Solomon J."/>
        </authorList>
    </citation>
    <scope>NUCLEOTIDE SEQUENCE [LARGE SCALE GENOMIC DNA]</scope>
    <source>
        <strain evidence="3">SS15</strain>
    </source>
</reference>
<dbReference type="AlphaFoldDB" id="A0A835NIU9"/>
<evidence type="ECO:0000256" key="1">
    <source>
        <dbReference type="SAM" id="MobiDB-lite"/>
    </source>
</evidence>
<reference evidence="2" key="1">
    <citation type="submission" date="2020-10" db="EMBL/GenBank/DDBJ databases">
        <title>Feather gene expression reveals the developmental basis of iridescence in African starlings.</title>
        <authorList>
            <person name="Rubenstein D.R."/>
        </authorList>
    </citation>
    <scope>NUCLEOTIDE SEQUENCE</scope>
    <source>
        <strain evidence="2">SS15</strain>
        <tissue evidence="2">Liver</tissue>
    </source>
</reference>
<dbReference type="GO" id="GO:0010457">
    <property type="term" value="P:centriole-centriole cohesion"/>
    <property type="evidence" value="ECO:0007669"/>
    <property type="project" value="TreeGrafter"/>
</dbReference>
<dbReference type="InterPro" id="IPR038810">
    <property type="entry name" value="CNTLN"/>
</dbReference>
<dbReference type="PANTHER" id="PTHR18957:SF0">
    <property type="entry name" value="CENTLEIN"/>
    <property type="match status" value="1"/>
</dbReference>
<dbReference type="GO" id="GO:0005814">
    <property type="term" value="C:centriole"/>
    <property type="evidence" value="ECO:0007669"/>
    <property type="project" value="TreeGrafter"/>
</dbReference>
<organism evidence="2">
    <name type="scientific">Lamprotornis superbus</name>
    <dbReference type="NCBI Taxonomy" id="245042"/>
    <lineage>
        <taxon>Eukaryota</taxon>
        <taxon>Metazoa</taxon>
        <taxon>Chordata</taxon>
        <taxon>Craniata</taxon>
        <taxon>Vertebrata</taxon>
        <taxon>Euteleostomi</taxon>
        <taxon>Archelosauria</taxon>
        <taxon>Archosauria</taxon>
        <taxon>Dinosauria</taxon>
        <taxon>Saurischia</taxon>
        <taxon>Theropoda</taxon>
        <taxon>Coelurosauria</taxon>
        <taxon>Aves</taxon>
        <taxon>Neognathae</taxon>
        <taxon>Neoaves</taxon>
        <taxon>Telluraves</taxon>
        <taxon>Australaves</taxon>
        <taxon>Passeriformes</taxon>
        <taxon>Sturnidae</taxon>
        <taxon>Lamprotornis</taxon>
    </lineage>
</organism>
<accession>A0A835NIU9</accession>
<dbReference type="OrthoDB" id="10011458at2759"/>
<reference evidence="3" key="3">
    <citation type="submission" date="2022-01" db="EMBL/GenBank/DDBJ databases">
        <authorList>
            <person name="Rubenstein D.R."/>
        </authorList>
    </citation>
    <scope>NUCLEOTIDE SEQUENCE</scope>
    <source>
        <strain evidence="3">SS15</strain>
        <tissue evidence="3">Liver</tissue>
    </source>
</reference>